<evidence type="ECO:0000259" key="1">
    <source>
        <dbReference type="Pfam" id="PF26103"/>
    </source>
</evidence>
<protein>
    <submittedName>
        <fullName evidence="2">Ectopic P granules 5-like protein</fullName>
    </submittedName>
</protein>
<dbReference type="Pfam" id="PF26106">
    <property type="entry name" value="TPR_Epg5_C"/>
    <property type="match status" value="1"/>
</dbReference>
<name>A0A498MS13_LABRO</name>
<gene>
    <name evidence="2" type="ORF">ROHU_022927</name>
</gene>
<dbReference type="InterPro" id="IPR059030">
    <property type="entry name" value="TPR_Epg5_mid"/>
</dbReference>
<dbReference type="GO" id="GO:0097352">
    <property type="term" value="P:autophagosome maturation"/>
    <property type="evidence" value="ECO:0007669"/>
    <property type="project" value="TreeGrafter"/>
</dbReference>
<dbReference type="GO" id="GO:0005737">
    <property type="term" value="C:cytoplasm"/>
    <property type="evidence" value="ECO:0007669"/>
    <property type="project" value="TreeGrafter"/>
</dbReference>
<proteinExistence type="predicted"/>
<organism evidence="2 3">
    <name type="scientific">Labeo rohita</name>
    <name type="common">Indian major carp</name>
    <name type="synonym">Cyprinus rohita</name>
    <dbReference type="NCBI Taxonomy" id="84645"/>
    <lineage>
        <taxon>Eukaryota</taxon>
        <taxon>Metazoa</taxon>
        <taxon>Chordata</taxon>
        <taxon>Craniata</taxon>
        <taxon>Vertebrata</taxon>
        <taxon>Euteleostomi</taxon>
        <taxon>Actinopterygii</taxon>
        <taxon>Neopterygii</taxon>
        <taxon>Teleostei</taxon>
        <taxon>Ostariophysi</taxon>
        <taxon>Cypriniformes</taxon>
        <taxon>Cyprinidae</taxon>
        <taxon>Labeoninae</taxon>
        <taxon>Labeonini</taxon>
        <taxon>Labeo</taxon>
    </lineage>
</organism>
<dbReference type="AlphaFoldDB" id="A0A498MS13"/>
<evidence type="ECO:0000313" key="3">
    <source>
        <dbReference type="Proteomes" id="UP000290572"/>
    </source>
</evidence>
<dbReference type="PANTHER" id="PTHR31139:SF4">
    <property type="entry name" value="ECTOPIC P GRANULES PROTEIN 5 HOMOLOG"/>
    <property type="match status" value="1"/>
</dbReference>
<reference evidence="2 3" key="1">
    <citation type="submission" date="2018-03" db="EMBL/GenBank/DDBJ databases">
        <title>Draft genome sequence of Rohu Carp (Labeo rohita).</title>
        <authorList>
            <person name="Das P."/>
            <person name="Kushwaha B."/>
            <person name="Joshi C.G."/>
            <person name="Kumar D."/>
            <person name="Nagpure N.S."/>
            <person name="Sahoo L."/>
            <person name="Das S.P."/>
            <person name="Bit A."/>
            <person name="Patnaik S."/>
            <person name="Meher P.K."/>
            <person name="Jayasankar P."/>
            <person name="Koringa P.G."/>
            <person name="Patel N.V."/>
            <person name="Hinsu A.T."/>
            <person name="Kumar R."/>
            <person name="Pandey M."/>
            <person name="Agarwal S."/>
            <person name="Srivastava S."/>
            <person name="Singh M."/>
            <person name="Iquebal M.A."/>
            <person name="Jaiswal S."/>
            <person name="Angadi U.B."/>
            <person name="Kumar N."/>
            <person name="Raza M."/>
            <person name="Shah T.M."/>
            <person name="Rai A."/>
            <person name="Jena J.K."/>
        </authorList>
    </citation>
    <scope>NUCLEOTIDE SEQUENCE [LARGE SCALE GENOMIC DNA]</scope>
    <source>
        <strain evidence="2">DASCIFA01</strain>
        <tissue evidence="2">Testis</tissue>
    </source>
</reference>
<keyword evidence="3" id="KW-1185">Reference proteome</keyword>
<dbReference type="PANTHER" id="PTHR31139">
    <property type="entry name" value="ECTOPIC P GRANULES PROTEIN 5 HOMOLOG"/>
    <property type="match status" value="1"/>
</dbReference>
<sequence length="982" mass="110900">MKAPVPDIPTESLSDERISTALIQEDLAKLQHQAKLATVRETQQVVLDNELLEVLPQLYINREDQLSMQLECRGKGGQPCQGPAHITVKYSRMHKLDPVQNQIQCLKSDIKQLQADGIKAPPQSLAEAAVHTENFITALVNAYKQNSSPGILKVGIAAFYQIVSFVCEDTQRHPPTRQFFTSCIEILGQVFIRDVQSECKQMLKTILLNRHLCNLLSPYFTPNASPAELVSLYEEVVNTLHIDSGDVIFMLLTKFDLAQWLSVMQPQFSERSRLMAIIHKALCTCGLEPEPEVLMPFNIFCKHWTELLLYQFPDHYSDFLRLLMQSSSEQLLSPECWRTSLRVLGCSHQSKIKTNKTHSILLSPQQVNETIEWLAKYFLKLRLSNGDFRSFGLLSKWGPYIEEVKMFWEDLITYVIDLELNNCSKEPVGSPRLVKALESMHAQMAKLFEPWILVLDTDNTSHPRCSPWLESDAAAAASLVERGSPKSCFLFMGELLCQVNWVSVLSDSLSPQLSPSAQTMVVSVLYLMVFLAKEDLSKPESSVLNLLDQSASLPWHLVDFHSYQNVTRYVSTHYPASLVLSQDASSQHVIRLLKMAAGFGLTTQTLHHKDMTLKCQAFLHLMVQFLTSLDQNGNISLASLETEMEKLLEYIVIFNPPETDLQQRHMATCSLFAEMLTLLNEAGMSTAEGLGTKLHSWVEKRARGPLVLPLLTAACRCLASVRHMTRTTEACILSYFTDGGCADQYSGWGPILVSLQVPELTVEDFIQESLNLGSYLTLYVYILQRLNLEQTLLNEKKTLVLLNTWISQVFPSGPADEAKLFLWWHKFLELLHIQVDQEDTCALDTLIVTLMAFQNRLAQLGEERLNSGILGAIGLGRKSPLSSRFRIVARSMSAFLLVQAPSENQLRLHQGTELQLSAKAQQALSVLEQMPSSKQYSELHVSVNQAIQFIKYPSHCLRDSNRLLTLLVNALYTDLHYLDIIR</sequence>
<feature type="domain" description="Epg5-like central TPR repeats" evidence="1">
    <location>
        <begin position="195"/>
        <end position="481"/>
    </location>
</feature>
<evidence type="ECO:0000313" key="2">
    <source>
        <dbReference type="EMBL" id="RXN23521.1"/>
    </source>
</evidence>
<comment type="caution">
    <text evidence="2">The sequence shown here is derived from an EMBL/GenBank/DDBJ whole genome shotgun (WGS) entry which is preliminary data.</text>
</comment>
<dbReference type="EMBL" id="QBIY01012561">
    <property type="protein sequence ID" value="RXN23521.1"/>
    <property type="molecule type" value="Genomic_DNA"/>
</dbReference>
<dbReference type="Proteomes" id="UP000290572">
    <property type="component" value="Unassembled WGS sequence"/>
</dbReference>
<dbReference type="InterPro" id="IPR051436">
    <property type="entry name" value="Autophagy-related_EPG5"/>
</dbReference>
<dbReference type="Pfam" id="PF26103">
    <property type="entry name" value="TPR_Epg5"/>
    <property type="match status" value="1"/>
</dbReference>
<dbReference type="STRING" id="84645.A0A498MS13"/>
<accession>A0A498MS13</accession>